<protein>
    <recommendedName>
        <fullName evidence="4">TLC domain-containing protein</fullName>
    </recommendedName>
</protein>
<dbReference type="GeneID" id="59352124"/>
<dbReference type="RefSeq" id="XP_037214106.1">
    <property type="nucleotide sequence ID" value="XM_037369608.1"/>
</dbReference>
<dbReference type="OrthoDB" id="341353at2759"/>
<gene>
    <name evidence="2" type="ORF">MIND_01315300</name>
</gene>
<dbReference type="InterPro" id="IPR050846">
    <property type="entry name" value="TLCD"/>
</dbReference>
<comment type="caution">
    <text evidence="2">The sequence shown here is derived from an EMBL/GenBank/DDBJ whole genome shotgun (WGS) entry which is preliminary data.</text>
</comment>
<name>A0A8H6VSW4_9AGAR</name>
<evidence type="ECO:0008006" key="4">
    <source>
        <dbReference type="Google" id="ProtNLM"/>
    </source>
</evidence>
<sequence>MAMAASETAIVLSTAFALLCTIYVAVSPFFPKPKQAAWILSTVASGTMTASSLPFVKDYLEGGLANVDERVRFAAAINRVFQAYLAADLVVGAFFYRSQINLLTGWVHHLVYIGICEFAIGAGWGYIFGLSAVMELPTFVLGLGTLFPHLRSDNLFALTFFATRISFHVVLIFTYFLAANRPQGSLAPALILTSVFPLHAMWFLGCIKGFIRRSNQRKATTAKHPLTPDVHLDSRSLARHTTTAPIVPPWDVTLRLRRLRARVGRWVWTGAPVTWVRDAGVGRWVSVRRPIRPRAMARRMSQGLVNALPSKEAMMDFVGWGS</sequence>
<dbReference type="PANTHER" id="PTHR13439:SF72">
    <property type="entry name" value="TLC DOMAIN-CONTAINING PROTEIN"/>
    <property type="match status" value="1"/>
</dbReference>
<dbReference type="EMBL" id="JACAZF010000014">
    <property type="protein sequence ID" value="KAF7290746.1"/>
    <property type="molecule type" value="Genomic_DNA"/>
</dbReference>
<evidence type="ECO:0000256" key="1">
    <source>
        <dbReference type="SAM" id="Phobius"/>
    </source>
</evidence>
<keyword evidence="3" id="KW-1185">Reference proteome</keyword>
<dbReference type="GO" id="GO:0005783">
    <property type="term" value="C:endoplasmic reticulum"/>
    <property type="evidence" value="ECO:0007669"/>
    <property type="project" value="TreeGrafter"/>
</dbReference>
<feature type="transmembrane region" description="Helical" evidence="1">
    <location>
        <begin position="76"/>
        <end position="97"/>
    </location>
</feature>
<dbReference type="Proteomes" id="UP000636479">
    <property type="component" value="Unassembled WGS sequence"/>
</dbReference>
<dbReference type="GO" id="GO:0055088">
    <property type="term" value="P:lipid homeostasis"/>
    <property type="evidence" value="ECO:0007669"/>
    <property type="project" value="TreeGrafter"/>
</dbReference>
<proteinExistence type="predicted"/>
<feature type="transmembrane region" description="Helical" evidence="1">
    <location>
        <begin position="155"/>
        <end position="177"/>
    </location>
</feature>
<reference evidence="2" key="1">
    <citation type="submission" date="2020-05" db="EMBL/GenBank/DDBJ databases">
        <title>Mycena genomes resolve the evolution of fungal bioluminescence.</title>
        <authorList>
            <person name="Tsai I.J."/>
        </authorList>
    </citation>
    <scope>NUCLEOTIDE SEQUENCE</scope>
    <source>
        <strain evidence="2">171206Taipei</strain>
    </source>
</reference>
<evidence type="ECO:0000313" key="2">
    <source>
        <dbReference type="EMBL" id="KAF7290746.1"/>
    </source>
</evidence>
<accession>A0A8H6VSW4</accession>
<dbReference type="AlphaFoldDB" id="A0A8H6VSW4"/>
<keyword evidence="1" id="KW-0812">Transmembrane</keyword>
<feature type="transmembrane region" description="Helical" evidence="1">
    <location>
        <begin position="9"/>
        <end position="30"/>
    </location>
</feature>
<organism evidence="2 3">
    <name type="scientific">Mycena indigotica</name>
    <dbReference type="NCBI Taxonomy" id="2126181"/>
    <lineage>
        <taxon>Eukaryota</taxon>
        <taxon>Fungi</taxon>
        <taxon>Dikarya</taxon>
        <taxon>Basidiomycota</taxon>
        <taxon>Agaricomycotina</taxon>
        <taxon>Agaricomycetes</taxon>
        <taxon>Agaricomycetidae</taxon>
        <taxon>Agaricales</taxon>
        <taxon>Marasmiineae</taxon>
        <taxon>Mycenaceae</taxon>
        <taxon>Mycena</taxon>
    </lineage>
</organism>
<evidence type="ECO:0000313" key="3">
    <source>
        <dbReference type="Proteomes" id="UP000636479"/>
    </source>
</evidence>
<keyword evidence="1" id="KW-0472">Membrane</keyword>
<dbReference type="PANTHER" id="PTHR13439">
    <property type="entry name" value="CT120 PROTEIN"/>
    <property type="match status" value="1"/>
</dbReference>
<feature type="transmembrane region" description="Helical" evidence="1">
    <location>
        <begin position="189"/>
        <end position="211"/>
    </location>
</feature>
<keyword evidence="1" id="KW-1133">Transmembrane helix</keyword>
<feature type="transmembrane region" description="Helical" evidence="1">
    <location>
        <begin position="109"/>
        <end position="134"/>
    </location>
</feature>